<evidence type="ECO:0000256" key="1">
    <source>
        <dbReference type="ARBA" id="ARBA00004613"/>
    </source>
</evidence>
<dbReference type="SMART" id="SM00505">
    <property type="entry name" value="Knot1"/>
    <property type="match status" value="1"/>
</dbReference>
<dbReference type="GO" id="GO:0005576">
    <property type="term" value="C:extracellular region"/>
    <property type="evidence" value="ECO:0007669"/>
    <property type="project" value="UniProtKB-SubCell"/>
</dbReference>
<dbReference type="EMBL" id="PKPP01011293">
    <property type="protein sequence ID" value="PWA44410.1"/>
    <property type="molecule type" value="Genomic_DNA"/>
</dbReference>
<dbReference type="GO" id="GO:0006952">
    <property type="term" value="P:defense response"/>
    <property type="evidence" value="ECO:0007669"/>
    <property type="project" value="InterPro"/>
</dbReference>
<reference evidence="7 8" key="1">
    <citation type="journal article" date="2018" name="Mol. Plant">
        <title>The genome of Artemisia annua provides insight into the evolution of Asteraceae family and artemisinin biosynthesis.</title>
        <authorList>
            <person name="Shen Q."/>
            <person name="Zhang L."/>
            <person name="Liao Z."/>
            <person name="Wang S."/>
            <person name="Yan T."/>
            <person name="Shi P."/>
            <person name="Liu M."/>
            <person name="Fu X."/>
            <person name="Pan Q."/>
            <person name="Wang Y."/>
            <person name="Lv Z."/>
            <person name="Lu X."/>
            <person name="Zhang F."/>
            <person name="Jiang W."/>
            <person name="Ma Y."/>
            <person name="Chen M."/>
            <person name="Hao X."/>
            <person name="Li L."/>
            <person name="Tang Y."/>
            <person name="Lv G."/>
            <person name="Zhou Y."/>
            <person name="Sun X."/>
            <person name="Brodelius P.E."/>
            <person name="Rose J.K.C."/>
            <person name="Tang K."/>
        </authorList>
    </citation>
    <scope>NUCLEOTIDE SEQUENCE [LARGE SCALE GENOMIC DNA]</scope>
    <source>
        <strain evidence="8">cv. Huhao1</strain>
        <tissue evidence="7">Leaf</tissue>
    </source>
</reference>
<organism evidence="7 8">
    <name type="scientific">Artemisia annua</name>
    <name type="common">Sweet wormwood</name>
    <dbReference type="NCBI Taxonomy" id="35608"/>
    <lineage>
        <taxon>Eukaryota</taxon>
        <taxon>Viridiplantae</taxon>
        <taxon>Streptophyta</taxon>
        <taxon>Embryophyta</taxon>
        <taxon>Tracheophyta</taxon>
        <taxon>Spermatophyta</taxon>
        <taxon>Magnoliopsida</taxon>
        <taxon>eudicotyledons</taxon>
        <taxon>Gunneridae</taxon>
        <taxon>Pentapetalae</taxon>
        <taxon>asterids</taxon>
        <taxon>campanulids</taxon>
        <taxon>Asterales</taxon>
        <taxon>Asteraceae</taxon>
        <taxon>Asteroideae</taxon>
        <taxon>Anthemideae</taxon>
        <taxon>Artemisiinae</taxon>
        <taxon>Artemisia</taxon>
    </lineage>
</organism>
<dbReference type="CDD" id="cd00107">
    <property type="entry name" value="Knot1"/>
    <property type="match status" value="1"/>
</dbReference>
<evidence type="ECO:0000259" key="6">
    <source>
        <dbReference type="SMART" id="SM00505"/>
    </source>
</evidence>
<keyword evidence="2" id="KW-0964">Secreted</keyword>
<dbReference type="PANTHER" id="PTHR33147">
    <property type="entry name" value="DEFENSIN-LIKE PROTEIN 1"/>
    <property type="match status" value="1"/>
</dbReference>
<sequence>MAINTKIHTFLFVFLFVLLLVVNPDMVASTKVTNKLCERRSTTWSGFCGISKNCDRQCRNWEKAAHGACHRQGLGMACFCYVNC</sequence>
<dbReference type="Gene3D" id="3.30.30.10">
    <property type="entry name" value="Knottin, scorpion toxin-like"/>
    <property type="match status" value="1"/>
</dbReference>
<gene>
    <name evidence="7" type="ORF">CTI12_AA510750</name>
</gene>
<dbReference type="AlphaFoldDB" id="A0A2U1L5W9"/>
<evidence type="ECO:0000256" key="3">
    <source>
        <dbReference type="ARBA" id="ARBA00022729"/>
    </source>
</evidence>
<dbReference type="InterPro" id="IPR008176">
    <property type="entry name" value="Defensin_plant"/>
</dbReference>
<comment type="subcellular location">
    <subcellularLocation>
        <location evidence="1">Secreted</location>
    </subcellularLocation>
</comment>
<keyword evidence="3 5" id="KW-0732">Signal</keyword>
<dbReference type="Proteomes" id="UP000245207">
    <property type="component" value="Unassembled WGS sequence"/>
</dbReference>
<keyword evidence="8" id="KW-1185">Reference proteome</keyword>
<dbReference type="PANTHER" id="PTHR33147:SF46">
    <property type="entry name" value="DEFENSIN-LIKE PROTEIN 19"/>
    <property type="match status" value="1"/>
</dbReference>
<name>A0A2U1L5W9_ARTAN</name>
<evidence type="ECO:0000256" key="5">
    <source>
        <dbReference type="SAM" id="SignalP"/>
    </source>
</evidence>
<feature type="chain" id="PRO_5015651290" evidence="5">
    <location>
        <begin position="30"/>
        <end position="84"/>
    </location>
</feature>
<keyword evidence="4" id="KW-1015">Disulfide bond</keyword>
<dbReference type="SUPFAM" id="SSF57095">
    <property type="entry name" value="Scorpion toxin-like"/>
    <property type="match status" value="1"/>
</dbReference>
<evidence type="ECO:0000313" key="7">
    <source>
        <dbReference type="EMBL" id="PWA44410.1"/>
    </source>
</evidence>
<comment type="caution">
    <text evidence="7">The sequence shown here is derived from an EMBL/GenBank/DDBJ whole genome shotgun (WGS) entry which is preliminary data.</text>
</comment>
<feature type="domain" description="Knottins-like" evidence="6">
    <location>
        <begin position="36"/>
        <end position="84"/>
    </location>
</feature>
<evidence type="ECO:0000256" key="4">
    <source>
        <dbReference type="ARBA" id="ARBA00023157"/>
    </source>
</evidence>
<evidence type="ECO:0000256" key="2">
    <source>
        <dbReference type="ARBA" id="ARBA00022525"/>
    </source>
</evidence>
<dbReference type="InterPro" id="IPR003614">
    <property type="entry name" value="Knottins"/>
</dbReference>
<dbReference type="STRING" id="35608.A0A2U1L5W9"/>
<protein>
    <submittedName>
        <fullName evidence="7">Gamma-thionin</fullName>
    </submittedName>
</protein>
<dbReference type="OrthoDB" id="1851987at2759"/>
<feature type="signal peptide" evidence="5">
    <location>
        <begin position="1"/>
        <end position="29"/>
    </location>
</feature>
<evidence type="ECO:0000313" key="8">
    <source>
        <dbReference type="Proteomes" id="UP000245207"/>
    </source>
</evidence>
<proteinExistence type="predicted"/>
<accession>A0A2U1L5W9</accession>
<dbReference type="PROSITE" id="PS00940">
    <property type="entry name" value="GAMMA_THIONIN"/>
    <property type="match status" value="1"/>
</dbReference>
<dbReference type="Pfam" id="PF00304">
    <property type="entry name" value="Gamma-thionin"/>
    <property type="match status" value="1"/>
</dbReference>
<dbReference type="InterPro" id="IPR036574">
    <property type="entry name" value="Scorpion_toxin-like_sf"/>
</dbReference>